<name>A0A1Y2A9Z2_9PLEO</name>
<evidence type="ECO:0000313" key="1">
    <source>
        <dbReference type="EMBL" id="ORY19130.1"/>
    </source>
</evidence>
<sequence>MGQRHSRASRNNELFLRLGFRLPPSPDALFERLQRESELMNKYEEEIIEMVKDIDDLTPPEKARLAEQVLPLIDKTQECLNKTMGGEFGWFCQDDQEHIFEEWLRGDLSDPLPEACIALCKCTRDNYKEQFEFRTEDLKKARKLLESFREYD</sequence>
<dbReference type="EMBL" id="MCFA01000003">
    <property type="protein sequence ID" value="ORY19130.1"/>
    <property type="molecule type" value="Genomic_DNA"/>
</dbReference>
<gene>
    <name evidence="1" type="ORF">BCR34DRAFT_582325</name>
</gene>
<dbReference type="AlphaFoldDB" id="A0A1Y2A9Z2"/>
<organism evidence="1 2">
    <name type="scientific">Clohesyomyces aquaticus</name>
    <dbReference type="NCBI Taxonomy" id="1231657"/>
    <lineage>
        <taxon>Eukaryota</taxon>
        <taxon>Fungi</taxon>
        <taxon>Dikarya</taxon>
        <taxon>Ascomycota</taxon>
        <taxon>Pezizomycotina</taxon>
        <taxon>Dothideomycetes</taxon>
        <taxon>Pleosporomycetidae</taxon>
        <taxon>Pleosporales</taxon>
        <taxon>Lindgomycetaceae</taxon>
        <taxon>Clohesyomyces</taxon>
    </lineage>
</organism>
<dbReference type="Proteomes" id="UP000193144">
    <property type="component" value="Unassembled WGS sequence"/>
</dbReference>
<comment type="caution">
    <text evidence="1">The sequence shown here is derived from an EMBL/GenBank/DDBJ whole genome shotgun (WGS) entry which is preliminary data.</text>
</comment>
<accession>A0A1Y2A9Z2</accession>
<protein>
    <submittedName>
        <fullName evidence="1">Uncharacterized protein</fullName>
    </submittedName>
</protein>
<evidence type="ECO:0000313" key="2">
    <source>
        <dbReference type="Proteomes" id="UP000193144"/>
    </source>
</evidence>
<reference evidence="1 2" key="1">
    <citation type="submission" date="2016-07" db="EMBL/GenBank/DDBJ databases">
        <title>Pervasive Adenine N6-methylation of Active Genes in Fungi.</title>
        <authorList>
            <consortium name="DOE Joint Genome Institute"/>
            <person name="Mondo S.J."/>
            <person name="Dannebaum R.O."/>
            <person name="Kuo R.C."/>
            <person name="Labutti K."/>
            <person name="Haridas S."/>
            <person name="Kuo A."/>
            <person name="Salamov A."/>
            <person name="Ahrendt S.R."/>
            <person name="Lipzen A."/>
            <person name="Sullivan W."/>
            <person name="Andreopoulos W.B."/>
            <person name="Clum A."/>
            <person name="Lindquist E."/>
            <person name="Daum C."/>
            <person name="Ramamoorthy G.K."/>
            <person name="Gryganskyi A."/>
            <person name="Culley D."/>
            <person name="Magnuson J.K."/>
            <person name="James T.Y."/>
            <person name="O'Malley M.A."/>
            <person name="Stajich J.E."/>
            <person name="Spatafora J.W."/>
            <person name="Visel A."/>
            <person name="Grigoriev I.V."/>
        </authorList>
    </citation>
    <scope>NUCLEOTIDE SEQUENCE [LARGE SCALE GENOMIC DNA]</scope>
    <source>
        <strain evidence="1 2">CBS 115471</strain>
    </source>
</reference>
<proteinExistence type="predicted"/>
<keyword evidence="2" id="KW-1185">Reference proteome</keyword>